<evidence type="ECO:0000313" key="1">
    <source>
        <dbReference type="EMBL" id="CAB4140234.1"/>
    </source>
</evidence>
<reference evidence="1" key="1">
    <citation type="submission" date="2020-04" db="EMBL/GenBank/DDBJ databases">
        <authorList>
            <person name="Chiriac C."/>
            <person name="Salcher M."/>
            <person name="Ghai R."/>
            <person name="Kavagutti S V."/>
        </authorList>
    </citation>
    <scope>NUCLEOTIDE SEQUENCE</scope>
</reference>
<name>A0A6J5M0C1_9CAUD</name>
<dbReference type="InterPro" id="IPR010064">
    <property type="entry name" value="HK97-gp10_tail"/>
</dbReference>
<accession>A0A6J5M0C1</accession>
<sequence>MASSFELKVIGLDKLTKKLEQIPVEIQDGLDRAFQQASKDWENGAVRDAPVYDGKLRGSITSARVGFLHYRISAGVFYAPFVEFGTKKRVQIPRGLEAVAAKYRGGGRRGNFKDLLESIEKWVRKKKIRTVGGEKAASVYSQGRNRRVKRRKGTYSAAAYWIALNIVKNGIKPQPYFFKQKQQAVNTISREVAQIYKRVRL</sequence>
<dbReference type="Pfam" id="PF04883">
    <property type="entry name" value="HK97-gp10_like"/>
    <property type="match status" value="1"/>
</dbReference>
<protein>
    <submittedName>
        <fullName evidence="1">Bacteriophage HK97-gp10, putative tail-component</fullName>
    </submittedName>
</protein>
<dbReference type="EMBL" id="LR796374">
    <property type="protein sequence ID" value="CAB4140234.1"/>
    <property type="molecule type" value="Genomic_DNA"/>
</dbReference>
<organism evidence="1">
    <name type="scientific">uncultured Caudovirales phage</name>
    <dbReference type="NCBI Taxonomy" id="2100421"/>
    <lineage>
        <taxon>Viruses</taxon>
        <taxon>Duplodnaviria</taxon>
        <taxon>Heunggongvirae</taxon>
        <taxon>Uroviricota</taxon>
        <taxon>Caudoviricetes</taxon>
        <taxon>Peduoviridae</taxon>
        <taxon>Maltschvirus</taxon>
        <taxon>Maltschvirus maltsch</taxon>
    </lineage>
</organism>
<proteinExistence type="predicted"/>
<gene>
    <name evidence="1" type="ORF">UFOVP402_14</name>
</gene>